<dbReference type="Pfam" id="PF02954">
    <property type="entry name" value="HTH_8"/>
    <property type="match status" value="1"/>
</dbReference>
<organism evidence="5 6">
    <name type="scientific">Alysiella crassa</name>
    <dbReference type="NCBI Taxonomy" id="153491"/>
    <lineage>
        <taxon>Bacteria</taxon>
        <taxon>Pseudomonadati</taxon>
        <taxon>Pseudomonadota</taxon>
        <taxon>Betaproteobacteria</taxon>
        <taxon>Neisseriales</taxon>
        <taxon>Neisseriaceae</taxon>
        <taxon>Alysiella</taxon>
    </lineage>
</organism>
<proteinExistence type="inferred from homology"/>
<dbReference type="GO" id="GO:0006355">
    <property type="term" value="P:regulation of DNA-templated transcription"/>
    <property type="evidence" value="ECO:0007669"/>
    <property type="project" value="InterPro"/>
</dbReference>
<dbReference type="InterPro" id="IPR002197">
    <property type="entry name" value="HTH_Fis"/>
</dbReference>
<keyword evidence="6" id="KW-1185">Reference proteome</keyword>
<dbReference type="OrthoDB" id="9802388at2"/>
<evidence type="ECO:0000256" key="2">
    <source>
        <dbReference type="ARBA" id="ARBA00023125"/>
    </source>
</evidence>
<evidence type="ECO:0000256" key="1">
    <source>
        <dbReference type="ARBA" id="ARBA00008559"/>
    </source>
</evidence>
<name>A0A376BW51_9NEIS</name>
<evidence type="ECO:0000256" key="3">
    <source>
        <dbReference type="ARBA" id="ARBA00029540"/>
    </source>
</evidence>
<dbReference type="RefSeq" id="WP_034293662.1">
    <property type="nucleotide sequence ID" value="NZ_CP091519.2"/>
</dbReference>
<dbReference type="InterPro" id="IPR009057">
    <property type="entry name" value="Homeodomain-like_sf"/>
</dbReference>
<dbReference type="InterPro" id="IPR005412">
    <property type="entry name" value="Fis_DNA-bd"/>
</dbReference>
<dbReference type="PRINTS" id="PR01590">
    <property type="entry name" value="HTHFIS"/>
</dbReference>
<feature type="domain" description="DNA binding HTH" evidence="4">
    <location>
        <begin position="38"/>
        <end position="75"/>
    </location>
</feature>
<evidence type="ECO:0000313" key="6">
    <source>
        <dbReference type="Proteomes" id="UP000254209"/>
    </source>
</evidence>
<evidence type="ECO:0000313" key="5">
    <source>
        <dbReference type="EMBL" id="SSY81180.1"/>
    </source>
</evidence>
<dbReference type="Proteomes" id="UP000254209">
    <property type="component" value="Unassembled WGS sequence"/>
</dbReference>
<dbReference type="STRING" id="1120980.GCA_000745955_01672"/>
<evidence type="ECO:0000259" key="4">
    <source>
        <dbReference type="Pfam" id="PF02954"/>
    </source>
</evidence>
<keyword evidence="2" id="KW-0238">DNA-binding</keyword>
<accession>A0A376BW51</accession>
<dbReference type="GO" id="GO:0043565">
    <property type="term" value="F:sequence-specific DNA binding"/>
    <property type="evidence" value="ECO:0007669"/>
    <property type="project" value="InterPro"/>
</dbReference>
<dbReference type="SUPFAM" id="SSF46689">
    <property type="entry name" value="Homeodomain-like"/>
    <property type="match status" value="1"/>
</dbReference>
<dbReference type="EMBL" id="UFSO01000003">
    <property type="protein sequence ID" value="SSY81180.1"/>
    <property type="molecule type" value="Genomic_DNA"/>
</dbReference>
<dbReference type="PANTHER" id="PTHR47918">
    <property type="entry name" value="DNA-BINDING PROTEIN FIS"/>
    <property type="match status" value="1"/>
</dbReference>
<gene>
    <name evidence="5" type="primary">fis</name>
    <name evidence="5" type="ORF">NCTC10283_02747</name>
</gene>
<dbReference type="PANTHER" id="PTHR47918:SF1">
    <property type="entry name" value="DNA-BINDING PROTEIN FIS"/>
    <property type="match status" value="1"/>
</dbReference>
<dbReference type="Gene3D" id="1.10.10.60">
    <property type="entry name" value="Homeodomain-like"/>
    <property type="match status" value="1"/>
</dbReference>
<dbReference type="InterPro" id="IPR050207">
    <property type="entry name" value="Trans_regulatory_Fis"/>
</dbReference>
<dbReference type="PIRSF" id="PIRSF002097">
    <property type="entry name" value="DNA-binding_Fis"/>
    <property type="match status" value="1"/>
</dbReference>
<dbReference type="AlphaFoldDB" id="A0A376BW51"/>
<sequence length="80" mass="9206">MQKNAPDIAECITKNLYEYFNDLNGEEPKNVYEMVMVQVEKPLLQHVLEKCGGNQCKAAEILGMNRNTLRKKLLQHDLLS</sequence>
<comment type="similarity">
    <text evidence="1">Belongs to the transcriptional regulatory Fis family.</text>
</comment>
<protein>
    <recommendedName>
        <fullName evidence="3">Putative Fis-like DNA-binding protein</fullName>
    </recommendedName>
</protein>
<reference evidence="5 6" key="1">
    <citation type="submission" date="2018-06" db="EMBL/GenBank/DDBJ databases">
        <authorList>
            <consortium name="Pathogen Informatics"/>
            <person name="Doyle S."/>
        </authorList>
    </citation>
    <scope>NUCLEOTIDE SEQUENCE [LARGE SCALE GENOMIC DNA]</scope>
    <source>
        <strain evidence="5 6">NCTC10283</strain>
    </source>
</reference>
<dbReference type="NCBIfam" id="NF002517">
    <property type="entry name" value="PRK01905.1"/>
    <property type="match status" value="1"/>
</dbReference>